<keyword evidence="2" id="KW-1185">Reference proteome</keyword>
<dbReference type="KEGG" id="fnk:E1750_12015"/>
<dbReference type="Proteomes" id="UP000291124">
    <property type="component" value="Chromosome"/>
</dbReference>
<evidence type="ECO:0008006" key="3">
    <source>
        <dbReference type="Google" id="ProtNLM"/>
    </source>
</evidence>
<accession>A0A4P6YG99</accession>
<evidence type="ECO:0000313" key="2">
    <source>
        <dbReference type="Proteomes" id="UP000291124"/>
    </source>
</evidence>
<dbReference type="AlphaFoldDB" id="A0A4P6YG99"/>
<protein>
    <recommendedName>
        <fullName evidence="3">DUF2946 domain-containing protein</fullName>
    </recommendedName>
</protein>
<dbReference type="EMBL" id="CP037933">
    <property type="protein sequence ID" value="QBN19493.1"/>
    <property type="molecule type" value="Genomic_DNA"/>
</dbReference>
<proteinExistence type="predicted"/>
<name>A0A4P6YG99_9FLAO</name>
<reference evidence="2" key="1">
    <citation type="submission" date="2019-03" db="EMBL/GenBank/DDBJ databases">
        <title>Flavobacterium sp.</title>
        <authorList>
            <person name="Kim H."/>
        </authorList>
    </citation>
    <scope>NUCLEOTIDE SEQUENCE [LARGE SCALE GENOMIC DNA]</scope>
    <source>
        <strain evidence="2">GS13</strain>
    </source>
</reference>
<organism evidence="1 2">
    <name type="scientific">Flavobacterium nackdongense</name>
    <dbReference type="NCBI Taxonomy" id="2547394"/>
    <lineage>
        <taxon>Bacteria</taxon>
        <taxon>Pseudomonadati</taxon>
        <taxon>Bacteroidota</taxon>
        <taxon>Flavobacteriia</taxon>
        <taxon>Flavobacteriales</taxon>
        <taxon>Flavobacteriaceae</taxon>
        <taxon>Flavobacterium</taxon>
    </lineage>
</organism>
<evidence type="ECO:0000313" key="1">
    <source>
        <dbReference type="EMBL" id="QBN19493.1"/>
    </source>
</evidence>
<sequence>MKKQFVIANAFLTVAVLFSMLFQFVHSYGHLAKQLSEKECHHKYTSSQEITHQHHAFDYCFVCHFSVSSFVASETPHFQFQKTTLATEYSFFKSKEITQRFKGSLFALRAPPTFIV</sequence>
<gene>
    <name evidence="1" type="ORF">E1750_12015</name>
</gene>
<dbReference type="OrthoDB" id="1445232at2"/>
<dbReference type="RefSeq" id="WP_133277010.1">
    <property type="nucleotide sequence ID" value="NZ_CP037933.1"/>
</dbReference>